<dbReference type="EMBL" id="BMOL01000001">
    <property type="protein sequence ID" value="GGL68849.1"/>
    <property type="molecule type" value="Genomic_DNA"/>
</dbReference>
<evidence type="ECO:0000313" key="8">
    <source>
        <dbReference type="Proteomes" id="UP000639973"/>
    </source>
</evidence>
<feature type="transmembrane region" description="Helical" evidence="6">
    <location>
        <begin position="237"/>
        <end position="258"/>
    </location>
</feature>
<dbReference type="RefSeq" id="WP_188968414.1">
    <property type="nucleotide sequence ID" value="NZ_BMOL01000001.1"/>
</dbReference>
<evidence type="ECO:0000256" key="6">
    <source>
        <dbReference type="SAM" id="Phobius"/>
    </source>
</evidence>
<comment type="caution">
    <text evidence="7">The sequence shown here is derived from an EMBL/GenBank/DDBJ whole genome shotgun (WGS) entry which is preliminary data.</text>
</comment>
<comment type="subcellular location">
    <subcellularLocation>
        <location evidence="1">Cell membrane</location>
        <topology evidence="1">Multi-pass membrane protein</topology>
    </subcellularLocation>
</comment>
<dbReference type="Pfam" id="PF09678">
    <property type="entry name" value="Caa3_CtaG"/>
    <property type="match status" value="1"/>
</dbReference>
<evidence type="ECO:0000256" key="4">
    <source>
        <dbReference type="ARBA" id="ARBA00022989"/>
    </source>
</evidence>
<feature type="transmembrane region" description="Helical" evidence="6">
    <location>
        <begin position="192"/>
        <end position="212"/>
    </location>
</feature>
<keyword evidence="3 6" id="KW-0812">Transmembrane</keyword>
<reference evidence="8" key="1">
    <citation type="journal article" date="2019" name="Int. J. Syst. Evol. Microbiol.">
        <title>The Global Catalogue of Microorganisms (GCM) 10K type strain sequencing project: providing services to taxonomists for standard genome sequencing and annotation.</title>
        <authorList>
            <consortium name="The Broad Institute Genomics Platform"/>
            <consortium name="The Broad Institute Genome Sequencing Center for Infectious Disease"/>
            <person name="Wu L."/>
            <person name="Ma J."/>
        </authorList>
    </citation>
    <scope>NUCLEOTIDE SEQUENCE [LARGE SCALE GENOMIC DNA]</scope>
    <source>
        <strain evidence="8">JCM 15442</strain>
    </source>
</reference>
<dbReference type="InterPro" id="IPR019108">
    <property type="entry name" value="Caa3_assmbl_CtaG-rel"/>
</dbReference>
<evidence type="ECO:0000256" key="3">
    <source>
        <dbReference type="ARBA" id="ARBA00022692"/>
    </source>
</evidence>
<gene>
    <name evidence="7" type="ORF">GCM10010840_03720</name>
</gene>
<organism evidence="7 8">
    <name type="scientific">Deinococcus aerolatus</name>
    <dbReference type="NCBI Taxonomy" id="522487"/>
    <lineage>
        <taxon>Bacteria</taxon>
        <taxon>Thermotogati</taxon>
        <taxon>Deinococcota</taxon>
        <taxon>Deinococci</taxon>
        <taxon>Deinococcales</taxon>
        <taxon>Deinococcaceae</taxon>
        <taxon>Deinococcus</taxon>
    </lineage>
</organism>
<proteinExistence type="predicted"/>
<evidence type="ECO:0000256" key="1">
    <source>
        <dbReference type="ARBA" id="ARBA00004651"/>
    </source>
</evidence>
<feature type="transmembrane region" description="Helical" evidence="6">
    <location>
        <begin position="156"/>
        <end position="180"/>
    </location>
</feature>
<feature type="transmembrane region" description="Helical" evidence="6">
    <location>
        <begin position="122"/>
        <end position="144"/>
    </location>
</feature>
<sequence length="274" mass="29654">MRTPTPINLDPTLLDLLIPAPDLLFLVPTLLVTAFYLWRLFLACRTPEGRARWPVWRAVMFGLGILLLLITTQSRAATMTGSSMALYMGRLMLLAEIVPPLLVLGIPRGVKIRARGAAARTLGVLLDPWVALAVWSAVIIFWNVPAGFNASVVTNTAAALLPALYLLSSLMVWSVILRPLPGVQPASMGSRGGFGLLAAIPMMAVASVWLYAPNVLYTPYVNALCLWNLSPLQNQQLSGWIMMLAGIPALALAFIQLFQWLVELSGGNEAAPPT</sequence>
<keyword evidence="2" id="KW-1003">Cell membrane</keyword>
<feature type="transmembrane region" description="Helical" evidence="6">
    <location>
        <begin position="91"/>
        <end position="110"/>
    </location>
</feature>
<evidence type="ECO:0000256" key="2">
    <source>
        <dbReference type="ARBA" id="ARBA00022475"/>
    </source>
</evidence>
<keyword evidence="4 6" id="KW-1133">Transmembrane helix</keyword>
<accession>A0ABQ2G0L9</accession>
<evidence type="ECO:0000256" key="5">
    <source>
        <dbReference type="ARBA" id="ARBA00023136"/>
    </source>
</evidence>
<protein>
    <submittedName>
        <fullName evidence="7">Membrane protein</fullName>
    </submittedName>
</protein>
<evidence type="ECO:0000313" key="7">
    <source>
        <dbReference type="EMBL" id="GGL68849.1"/>
    </source>
</evidence>
<dbReference type="Proteomes" id="UP000639973">
    <property type="component" value="Unassembled WGS sequence"/>
</dbReference>
<keyword evidence="5 6" id="KW-0472">Membrane</keyword>
<feature type="transmembrane region" description="Helical" evidence="6">
    <location>
        <begin position="54"/>
        <end position="71"/>
    </location>
</feature>
<keyword evidence="8" id="KW-1185">Reference proteome</keyword>
<name>A0ABQ2G0L9_9DEIO</name>
<feature type="transmembrane region" description="Helical" evidence="6">
    <location>
        <begin position="23"/>
        <end position="42"/>
    </location>
</feature>